<dbReference type="OrthoDB" id="10257049at2759"/>
<dbReference type="Gene3D" id="3.90.180.10">
    <property type="entry name" value="Medium-chain alcohol dehydrogenases, catalytic domain"/>
    <property type="match status" value="1"/>
</dbReference>
<accession>A0A1B9GIW9</accession>
<feature type="compositionally biased region" description="Acidic residues" evidence="1">
    <location>
        <begin position="426"/>
        <end position="436"/>
    </location>
</feature>
<dbReference type="InterPro" id="IPR047122">
    <property type="entry name" value="Trans-enoyl_RdTase-like"/>
</dbReference>
<dbReference type="PANTHER" id="PTHR45348:SF2">
    <property type="entry name" value="ZINC-TYPE ALCOHOL DEHYDROGENASE-LIKE PROTEIN C2E1P3.01"/>
    <property type="match status" value="1"/>
</dbReference>
<evidence type="ECO:0000256" key="1">
    <source>
        <dbReference type="SAM" id="MobiDB-lite"/>
    </source>
</evidence>
<dbReference type="STRING" id="1296120.A0A1B9GIW9"/>
<dbReference type="SUPFAM" id="SSF51735">
    <property type="entry name" value="NAD(P)-binding Rossmann-fold domains"/>
    <property type="match status" value="1"/>
</dbReference>
<feature type="domain" description="Enoyl reductase (ER)" evidence="2">
    <location>
        <begin position="34"/>
        <end position="400"/>
    </location>
</feature>
<dbReference type="AlphaFoldDB" id="A0A1B9GIW9"/>
<dbReference type="EMBL" id="KV700138">
    <property type="protein sequence ID" value="OCF31040.1"/>
    <property type="molecule type" value="Genomic_DNA"/>
</dbReference>
<gene>
    <name evidence="3" type="ORF">I316_07311</name>
</gene>
<dbReference type="PANTHER" id="PTHR45348">
    <property type="entry name" value="HYPOTHETICAL OXIDOREDUCTASE (EUROFUNG)"/>
    <property type="match status" value="1"/>
</dbReference>
<feature type="region of interest" description="Disordered" evidence="1">
    <location>
        <begin position="290"/>
        <end position="326"/>
    </location>
</feature>
<feature type="compositionally biased region" description="Basic and acidic residues" evidence="1">
    <location>
        <begin position="437"/>
        <end position="447"/>
    </location>
</feature>
<reference evidence="4" key="2">
    <citation type="submission" date="2013-12" db="EMBL/GenBank/DDBJ databases">
        <title>Evolution of pathogenesis and genome organization in the Tremellales.</title>
        <authorList>
            <person name="Cuomo C."/>
            <person name="Litvintseva A."/>
            <person name="Heitman J."/>
            <person name="Chen Y."/>
            <person name="Sun S."/>
            <person name="Springer D."/>
            <person name="Dromer F."/>
            <person name="Young S."/>
            <person name="Zeng Q."/>
            <person name="Chapman S."/>
            <person name="Gujja S."/>
            <person name="Saif S."/>
            <person name="Birren B."/>
        </authorList>
    </citation>
    <scope>NUCLEOTIDE SEQUENCE [LARGE SCALE GENOMIC DNA]</scope>
    <source>
        <strain evidence="4">BCC8398</strain>
    </source>
</reference>
<proteinExistence type="predicted"/>
<name>A0A1B9GIW9_9TREE</name>
<dbReference type="Gene3D" id="3.40.50.720">
    <property type="entry name" value="NAD(P)-binding Rossmann-like Domain"/>
    <property type="match status" value="1"/>
</dbReference>
<keyword evidence="4" id="KW-1185">Reference proteome</keyword>
<dbReference type="InterPro" id="IPR013154">
    <property type="entry name" value="ADH-like_N"/>
</dbReference>
<evidence type="ECO:0000259" key="2">
    <source>
        <dbReference type="SMART" id="SM00829"/>
    </source>
</evidence>
<dbReference type="Proteomes" id="UP000092666">
    <property type="component" value="Unassembled WGS sequence"/>
</dbReference>
<dbReference type="InterPro" id="IPR011032">
    <property type="entry name" value="GroES-like_sf"/>
</dbReference>
<sequence>MTVEAQQFTATANDLARKRSVHRALTAKIPAEKGQSAWELSHSRPHPNLGDNQVLIETSYVALNPFDWQGVAFKYGIGEEAKVMGRDGAGVIVDVGKEVKRFKQGDRVWFCANSSASGTGAFQEYSVHSASEIGHTPSHLTDEKAATLGTGLITAGVALFRTLGLSLDDLDPQRAAKQQQRARAPRAGADDAPWLLIWGGAGITGVYLIELARLLGYRVICSASPVNHEYVRSLGADVVLDRWSDPADLVKSIRKATNDNVRIAIDNVGGKTAALCHQVLRGSASWRKENDVSVDSDDDTTPGQLVPLAGSPKEITTSSSDGSDSDAVRKVDSLRISFSTTFYNHPEFSEALLDKFDKLLESESLTPARIRLVPGGLSGIERGLEDLRHGRVPGGYKLVARLSDTPDLGSLSGQAGGTKRSREEIELGNEEADGETQDDKSAEREEQTQAPSKKRTKTADASNGTVEAETVGSKRAKEEQPDDKIPPTAEANVQTTAQPPARSAIVA</sequence>
<evidence type="ECO:0000313" key="4">
    <source>
        <dbReference type="Proteomes" id="UP000092666"/>
    </source>
</evidence>
<dbReference type="Pfam" id="PF00107">
    <property type="entry name" value="ADH_zinc_N"/>
    <property type="match status" value="1"/>
</dbReference>
<feature type="region of interest" description="Disordered" evidence="1">
    <location>
        <begin position="404"/>
        <end position="507"/>
    </location>
</feature>
<dbReference type="GO" id="GO:0016651">
    <property type="term" value="F:oxidoreductase activity, acting on NAD(P)H"/>
    <property type="evidence" value="ECO:0007669"/>
    <property type="project" value="InterPro"/>
</dbReference>
<dbReference type="CDD" id="cd08249">
    <property type="entry name" value="enoyl_reductase_like"/>
    <property type="match status" value="1"/>
</dbReference>
<dbReference type="InterPro" id="IPR036291">
    <property type="entry name" value="NAD(P)-bd_dom_sf"/>
</dbReference>
<dbReference type="InterPro" id="IPR020843">
    <property type="entry name" value="ER"/>
</dbReference>
<dbReference type="Pfam" id="PF08240">
    <property type="entry name" value="ADH_N"/>
    <property type="match status" value="1"/>
</dbReference>
<dbReference type="SMART" id="SM00829">
    <property type="entry name" value="PKS_ER"/>
    <property type="match status" value="1"/>
</dbReference>
<reference evidence="3 4" key="1">
    <citation type="submission" date="2013-07" db="EMBL/GenBank/DDBJ databases">
        <title>The Genome Sequence of Cryptococcus heveanensis BCC8398.</title>
        <authorList>
            <consortium name="The Broad Institute Genome Sequencing Platform"/>
            <person name="Cuomo C."/>
            <person name="Litvintseva A."/>
            <person name="Chen Y."/>
            <person name="Heitman J."/>
            <person name="Sun S."/>
            <person name="Springer D."/>
            <person name="Dromer F."/>
            <person name="Young S.K."/>
            <person name="Zeng Q."/>
            <person name="Gargeya S."/>
            <person name="Fitzgerald M."/>
            <person name="Abouelleil A."/>
            <person name="Alvarado L."/>
            <person name="Berlin A.M."/>
            <person name="Chapman S.B."/>
            <person name="Dewar J."/>
            <person name="Goldberg J."/>
            <person name="Griggs A."/>
            <person name="Gujja S."/>
            <person name="Hansen M."/>
            <person name="Howarth C."/>
            <person name="Imamovic A."/>
            <person name="Larimer J."/>
            <person name="McCowan C."/>
            <person name="Murphy C."/>
            <person name="Pearson M."/>
            <person name="Priest M."/>
            <person name="Roberts A."/>
            <person name="Saif S."/>
            <person name="Shea T."/>
            <person name="Sykes S."/>
            <person name="Wortman J."/>
            <person name="Nusbaum C."/>
            <person name="Birren B."/>
        </authorList>
    </citation>
    <scope>NUCLEOTIDE SEQUENCE [LARGE SCALE GENOMIC DNA]</scope>
    <source>
        <strain evidence="3 4">BCC8398</strain>
    </source>
</reference>
<evidence type="ECO:0000313" key="3">
    <source>
        <dbReference type="EMBL" id="OCF31040.1"/>
    </source>
</evidence>
<dbReference type="InterPro" id="IPR013149">
    <property type="entry name" value="ADH-like_C"/>
</dbReference>
<dbReference type="SUPFAM" id="SSF50129">
    <property type="entry name" value="GroES-like"/>
    <property type="match status" value="1"/>
</dbReference>
<feature type="compositionally biased region" description="Basic and acidic residues" evidence="1">
    <location>
        <begin position="475"/>
        <end position="485"/>
    </location>
</feature>
<protein>
    <recommendedName>
        <fullName evidence="2">Enoyl reductase (ER) domain-containing protein</fullName>
    </recommendedName>
</protein>
<organism evidence="3 4">
    <name type="scientific">Kwoniella heveanensis BCC8398</name>
    <dbReference type="NCBI Taxonomy" id="1296120"/>
    <lineage>
        <taxon>Eukaryota</taxon>
        <taxon>Fungi</taxon>
        <taxon>Dikarya</taxon>
        <taxon>Basidiomycota</taxon>
        <taxon>Agaricomycotina</taxon>
        <taxon>Tremellomycetes</taxon>
        <taxon>Tremellales</taxon>
        <taxon>Cryptococcaceae</taxon>
        <taxon>Kwoniella</taxon>
    </lineage>
</organism>